<dbReference type="EC" id="2.3.-.-" evidence="2"/>
<comment type="caution">
    <text evidence="2">The sequence shown here is derived from an EMBL/GenBank/DDBJ whole genome shotgun (WGS) entry which is preliminary data.</text>
</comment>
<dbReference type="SUPFAM" id="SSF55729">
    <property type="entry name" value="Acyl-CoA N-acyltransferases (Nat)"/>
    <property type="match status" value="1"/>
</dbReference>
<proteinExistence type="predicted"/>
<gene>
    <name evidence="2" type="ORF">ACFQRF_09185</name>
</gene>
<dbReference type="Pfam" id="PF00583">
    <property type="entry name" value="Acetyltransf_1"/>
    <property type="match status" value="1"/>
</dbReference>
<dbReference type="RefSeq" id="WP_379870490.1">
    <property type="nucleotide sequence ID" value="NZ_JBHTBH010000004.1"/>
</dbReference>
<organism evidence="2 3">
    <name type="scientific">Marinactinospora rubrisoli</name>
    <dbReference type="NCBI Taxonomy" id="2715399"/>
    <lineage>
        <taxon>Bacteria</taxon>
        <taxon>Bacillati</taxon>
        <taxon>Actinomycetota</taxon>
        <taxon>Actinomycetes</taxon>
        <taxon>Streptosporangiales</taxon>
        <taxon>Nocardiopsidaceae</taxon>
        <taxon>Marinactinospora</taxon>
    </lineage>
</organism>
<accession>A0ABW2KFN0</accession>
<dbReference type="InterPro" id="IPR000182">
    <property type="entry name" value="GNAT_dom"/>
</dbReference>
<evidence type="ECO:0000313" key="2">
    <source>
        <dbReference type="EMBL" id="MFC7327915.1"/>
    </source>
</evidence>
<dbReference type="InterPro" id="IPR016181">
    <property type="entry name" value="Acyl_CoA_acyltransferase"/>
</dbReference>
<evidence type="ECO:0000259" key="1">
    <source>
        <dbReference type="PROSITE" id="PS51186"/>
    </source>
</evidence>
<name>A0ABW2KFN0_9ACTN</name>
<sequence length="170" mass="17811">MTTWITRLETTPEDRAAIREINLAAFPSALEADLVDALREAPTAWLPWGSWIAESPDGTPTGFALLSRCHVDGAPALALAPCAVLPDHQNGGAGSAAIRAALAAAREAGENLVLVLGHASYYPRFGFTPASRIGVRPPFEAPDENMLALALDPARPTPAGTIRYAAAFGV</sequence>
<keyword evidence="3" id="KW-1185">Reference proteome</keyword>
<evidence type="ECO:0000313" key="3">
    <source>
        <dbReference type="Proteomes" id="UP001596540"/>
    </source>
</evidence>
<dbReference type="GO" id="GO:0016746">
    <property type="term" value="F:acyltransferase activity"/>
    <property type="evidence" value="ECO:0007669"/>
    <property type="project" value="UniProtKB-KW"/>
</dbReference>
<feature type="domain" description="N-acetyltransferase" evidence="1">
    <location>
        <begin position="5"/>
        <end position="152"/>
    </location>
</feature>
<dbReference type="Gene3D" id="3.40.630.30">
    <property type="match status" value="1"/>
</dbReference>
<dbReference type="Proteomes" id="UP001596540">
    <property type="component" value="Unassembled WGS sequence"/>
</dbReference>
<dbReference type="EMBL" id="JBHTBH010000004">
    <property type="protein sequence ID" value="MFC7327915.1"/>
    <property type="molecule type" value="Genomic_DNA"/>
</dbReference>
<reference evidence="3" key="1">
    <citation type="journal article" date="2019" name="Int. J. Syst. Evol. Microbiol.">
        <title>The Global Catalogue of Microorganisms (GCM) 10K type strain sequencing project: providing services to taxonomists for standard genome sequencing and annotation.</title>
        <authorList>
            <consortium name="The Broad Institute Genomics Platform"/>
            <consortium name="The Broad Institute Genome Sequencing Center for Infectious Disease"/>
            <person name="Wu L."/>
            <person name="Ma J."/>
        </authorList>
    </citation>
    <scope>NUCLEOTIDE SEQUENCE [LARGE SCALE GENOMIC DNA]</scope>
    <source>
        <strain evidence="3">CGMCC 4.7382</strain>
    </source>
</reference>
<keyword evidence="2" id="KW-0808">Transferase</keyword>
<keyword evidence="2" id="KW-0012">Acyltransferase</keyword>
<dbReference type="PROSITE" id="PS51186">
    <property type="entry name" value="GNAT"/>
    <property type="match status" value="1"/>
</dbReference>
<protein>
    <submittedName>
        <fullName evidence="2">GNAT family N-acetyltransferase</fullName>
        <ecNumber evidence="2">2.3.-.-</ecNumber>
    </submittedName>
</protein>